<accession>A0A5E7A656</accession>
<sequence>MSKTQLTSFEAGVMSALGAISLYLRSRPDYDQAELTKYIDFFKNTRQPDAESGAFNLPLDAVGGDLSNVQDAIKKGVGAKPL</sequence>
<evidence type="ECO:0000313" key="2">
    <source>
        <dbReference type="Proteomes" id="UP000325375"/>
    </source>
</evidence>
<dbReference type="RefSeq" id="WP_150601514.1">
    <property type="nucleotide sequence ID" value="NZ_CABVHX010000001.1"/>
</dbReference>
<name>A0A5E7A656_PSEFL</name>
<proteinExistence type="predicted"/>
<dbReference type="Proteomes" id="UP000325375">
    <property type="component" value="Unassembled WGS sequence"/>
</dbReference>
<gene>
    <name evidence="1" type="ORF">PS718_00480</name>
</gene>
<organism evidence="1 2">
    <name type="scientific">Pseudomonas fluorescens</name>
    <dbReference type="NCBI Taxonomy" id="294"/>
    <lineage>
        <taxon>Bacteria</taxon>
        <taxon>Pseudomonadati</taxon>
        <taxon>Pseudomonadota</taxon>
        <taxon>Gammaproteobacteria</taxon>
        <taxon>Pseudomonadales</taxon>
        <taxon>Pseudomonadaceae</taxon>
        <taxon>Pseudomonas</taxon>
    </lineage>
</organism>
<evidence type="ECO:0000313" key="1">
    <source>
        <dbReference type="EMBL" id="VVN71831.1"/>
    </source>
</evidence>
<reference evidence="1 2" key="1">
    <citation type="submission" date="2019-09" db="EMBL/GenBank/DDBJ databases">
        <authorList>
            <person name="Chandra G."/>
            <person name="Truman W A."/>
        </authorList>
    </citation>
    <scope>NUCLEOTIDE SEQUENCE [LARGE SCALE GENOMIC DNA]</scope>
    <source>
        <strain evidence="1">PS718</strain>
    </source>
</reference>
<dbReference type="AlphaFoldDB" id="A0A5E7A656"/>
<protein>
    <submittedName>
        <fullName evidence="1">Uncharacterized protein</fullName>
    </submittedName>
</protein>
<dbReference type="EMBL" id="CABVHX010000001">
    <property type="protein sequence ID" value="VVN71831.1"/>
    <property type="molecule type" value="Genomic_DNA"/>
</dbReference>